<dbReference type="Pfam" id="PF17863">
    <property type="entry name" value="AAA_lid_2"/>
    <property type="match status" value="1"/>
</dbReference>
<dbReference type="EC" id="6.6.1.1" evidence="1"/>
<proteinExistence type="predicted"/>
<comment type="pathway">
    <text evidence="2">Porphyrin-containing compound metabolism.</text>
</comment>
<dbReference type="InterPro" id="IPR041628">
    <property type="entry name" value="ChlI/MoxR_AAA_lid"/>
</dbReference>
<dbReference type="Gene3D" id="1.10.8.80">
    <property type="entry name" value="Magnesium chelatase subunit I, C-Terminal domain"/>
    <property type="match status" value="1"/>
</dbReference>
<dbReference type="GO" id="GO:0016851">
    <property type="term" value="F:magnesium chelatase activity"/>
    <property type="evidence" value="ECO:0007669"/>
    <property type="project" value="UniProtKB-EC"/>
</dbReference>
<name>A0A699WZX7_TANCI</name>
<feature type="non-terminal residue" evidence="4">
    <location>
        <position position="1"/>
    </location>
</feature>
<feature type="domain" description="ChlI/MoxR AAA lid" evidence="3">
    <location>
        <begin position="1"/>
        <end position="47"/>
    </location>
</feature>
<evidence type="ECO:0000313" key="4">
    <source>
        <dbReference type="EMBL" id="GFD51168.1"/>
    </source>
</evidence>
<evidence type="ECO:0000256" key="2">
    <source>
        <dbReference type="ARBA" id="ARBA00023444"/>
    </source>
</evidence>
<comment type="caution">
    <text evidence="4">The sequence shown here is derived from an EMBL/GenBank/DDBJ whole genome shotgun (WGS) entry which is preliminary data.</text>
</comment>
<dbReference type="EMBL" id="BKCJ011766517">
    <property type="protein sequence ID" value="GFD51168.1"/>
    <property type="molecule type" value="Genomic_DNA"/>
</dbReference>
<gene>
    <name evidence="4" type="ORF">Tci_923137</name>
</gene>
<dbReference type="AlphaFoldDB" id="A0A699WZX7"/>
<evidence type="ECO:0000256" key="1">
    <source>
        <dbReference type="ARBA" id="ARBA00012825"/>
    </source>
</evidence>
<protein>
    <recommendedName>
        <fullName evidence="1">magnesium chelatase</fullName>
        <ecNumber evidence="1">6.6.1.1</ecNumber>
    </recommendedName>
</protein>
<organism evidence="4">
    <name type="scientific">Tanacetum cinerariifolium</name>
    <name type="common">Dalmatian daisy</name>
    <name type="synonym">Chrysanthemum cinerariifolium</name>
    <dbReference type="NCBI Taxonomy" id="118510"/>
    <lineage>
        <taxon>Eukaryota</taxon>
        <taxon>Viridiplantae</taxon>
        <taxon>Streptophyta</taxon>
        <taxon>Embryophyta</taxon>
        <taxon>Tracheophyta</taxon>
        <taxon>Spermatophyta</taxon>
        <taxon>Magnoliopsida</taxon>
        <taxon>eudicotyledons</taxon>
        <taxon>Gunneridae</taxon>
        <taxon>Pentapetalae</taxon>
        <taxon>asterids</taxon>
        <taxon>campanulids</taxon>
        <taxon>Asterales</taxon>
        <taxon>Asteraceae</taxon>
        <taxon>Asteroideae</taxon>
        <taxon>Anthemideae</taxon>
        <taxon>Anthemidinae</taxon>
        <taxon>Tanacetum</taxon>
    </lineage>
</organism>
<sequence>ARALLQGRFAATLDDIKALAPPVLRHRVLLNFNAEAENLTPDHAVAELLKAIAV</sequence>
<reference evidence="4" key="1">
    <citation type="journal article" date="2019" name="Sci. Rep.">
        <title>Draft genome of Tanacetum cinerariifolium, the natural source of mosquito coil.</title>
        <authorList>
            <person name="Yamashiro T."/>
            <person name="Shiraishi A."/>
            <person name="Satake H."/>
            <person name="Nakayama K."/>
        </authorList>
    </citation>
    <scope>NUCLEOTIDE SEQUENCE</scope>
</reference>
<accession>A0A699WZX7</accession>
<evidence type="ECO:0000259" key="3">
    <source>
        <dbReference type="Pfam" id="PF17863"/>
    </source>
</evidence>